<sequence length="364" mass="36959">MAEQGDEGAEGLESVPDPVESKTSIPPAVVPVGGDAASAGRRPRWLVPVIVAVVSVIVVVAGLVGWRVVENRRHDAALDSCNRAVKALQGKTGPARMAGYREAAGVNAGQVKDAGTVLAMARSVKNAEGLRQPTIRCEASMSTGGLNAQAGQAGRLDGKYAAVAKAAGAVLASRDAKTLEDARTALNAKKEEASKLLADSDGKVADKATRDGLQQAIDQAGQVKGDAAKAYQDAANALQAAIDQVNASVQAKSQADQQAAEQAAQAQAAQRQAQRTAPSYGGGRNGYTPTYRPSANKGGGSGSSPAAGQGGGGGGSAPSTQNSGGFNLQDYPNLWNQMQQGHEGPAIDNQGNCVADCYGWTGSN</sequence>
<reference evidence="3 4" key="1">
    <citation type="submission" date="2016-10" db="EMBL/GenBank/DDBJ databases">
        <title>The whole genome sequencing and assembly of B. asteroides DSM 20089 strain.</title>
        <authorList>
            <person name="Lee Y.-J."/>
            <person name="Park M.-K."/>
            <person name="Yi H."/>
            <person name="Bahn Y.-S."/>
            <person name="Kim J.F."/>
            <person name="Lee D.-W."/>
        </authorList>
    </citation>
    <scope>NUCLEOTIDE SEQUENCE [LARGE SCALE GENOMIC DNA]</scope>
    <source>
        <strain evidence="3 4">DSM 20089</strain>
    </source>
</reference>
<evidence type="ECO:0008006" key="5">
    <source>
        <dbReference type="Google" id="ProtNLM"/>
    </source>
</evidence>
<evidence type="ECO:0000313" key="4">
    <source>
        <dbReference type="Proteomes" id="UP000224056"/>
    </source>
</evidence>
<dbReference type="Proteomes" id="UP000224056">
    <property type="component" value="Chromosome"/>
</dbReference>
<dbReference type="GeneID" id="93050065"/>
<dbReference type="EMBL" id="CP017696">
    <property type="protein sequence ID" value="ATO41005.1"/>
    <property type="molecule type" value="Genomic_DNA"/>
</dbReference>
<organism evidence="3 4">
    <name type="scientific">Bifidobacterium asteroides DSM 20089</name>
    <dbReference type="NCBI Taxonomy" id="1437594"/>
    <lineage>
        <taxon>Bacteria</taxon>
        <taxon>Bacillati</taxon>
        <taxon>Actinomycetota</taxon>
        <taxon>Actinomycetes</taxon>
        <taxon>Bifidobacteriales</taxon>
        <taxon>Bifidobacteriaceae</taxon>
        <taxon>Bifidobacterium</taxon>
    </lineage>
</organism>
<name>A0AAD0AA39_9BIFI</name>
<keyword evidence="2" id="KW-1133">Transmembrane helix</keyword>
<feature type="compositionally biased region" description="Acidic residues" evidence="1">
    <location>
        <begin position="1"/>
        <end position="10"/>
    </location>
</feature>
<feature type="transmembrane region" description="Helical" evidence="2">
    <location>
        <begin position="45"/>
        <end position="66"/>
    </location>
</feature>
<gene>
    <name evidence="3" type="ORF">BA20089_01565</name>
</gene>
<protein>
    <recommendedName>
        <fullName evidence="5">Colicin transporter</fullName>
    </recommendedName>
</protein>
<keyword evidence="2" id="KW-0812">Transmembrane</keyword>
<keyword evidence="2" id="KW-0472">Membrane</keyword>
<feature type="region of interest" description="Disordered" evidence="1">
    <location>
        <begin position="260"/>
        <end position="332"/>
    </location>
</feature>
<dbReference type="AlphaFoldDB" id="A0AAD0AA39"/>
<evidence type="ECO:0000313" key="3">
    <source>
        <dbReference type="EMBL" id="ATO41005.1"/>
    </source>
</evidence>
<feature type="compositionally biased region" description="Gly residues" evidence="1">
    <location>
        <begin position="297"/>
        <end position="316"/>
    </location>
</feature>
<feature type="compositionally biased region" description="Low complexity" evidence="1">
    <location>
        <begin position="260"/>
        <end position="274"/>
    </location>
</feature>
<accession>A0AAD0AA39</accession>
<proteinExistence type="predicted"/>
<evidence type="ECO:0000256" key="2">
    <source>
        <dbReference type="SAM" id="Phobius"/>
    </source>
</evidence>
<dbReference type="RefSeq" id="WP_015021487.1">
    <property type="nucleotide sequence ID" value="NZ_CP017696.1"/>
</dbReference>
<evidence type="ECO:0000256" key="1">
    <source>
        <dbReference type="SAM" id="MobiDB-lite"/>
    </source>
</evidence>
<feature type="region of interest" description="Disordered" evidence="1">
    <location>
        <begin position="1"/>
        <end position="31"/>
    </location>
</feature>